<keyword evidence="3" id="KW-1185">Reference proteome</keyword>
<evidence type="ECO:0000313" key="2">
    <source>
        <dbReference type="EMBL" id="MPC36693.1"/>
    </source>
</evidence>
<accession>A0A5B7EUY9</accession>
<name>A0A5B7EUY9_PORTR</name>
<feature type="region of interest" description="Disordered" evidence="1">
    <location>
        <begin position="29"/>
        <end position="50"/>
    </location>
</feature>
<gene>
    <name evidence="2" type="ORF">E2C01_030160</name>
</gene>
<dbReference type="EMBL" id="VSRR010003580">
    <property type="protein sequence ID" value="MPC36693.1"/>
    <property type="molecule type" value="Genomic_DNA"/>
</dbReference>
<protein>
    <submittedName>
        <fullName evidence="2">Uncharacterized protein</fullName>
    </submittedName>
</protein>
<evidence type="ECO:0000256" key="1">
    <source>
        <dbReference type="SAM" id="MobiDB-lite"/>
    </source>
</evidence>
<comment type="caution">
    <text evidence="2">The sequence shown here is derived from an EMBL/GenBank/DDBJ whole genome shotgun (WGS) entry which is preliminary data.</text>
</comment>
<sequence length="124" mass="13066">MFGSVSTDDPGNVNTIVAMTATQSTICAAAASPPEDSEVPERAGDGSVDAPQSHRLLQVYSLARRVRGSIPEGVWILDVFDHVAVDAEDYGVDEGHSCHRGGHALVQSAKLSGRNEGEPRGRTP</sequence>
<dbReference type="AlphaFoldDB" id="A0A5B7EUY9"/>
<evidence type="ECO:0000313" key="3">
    <source>
        <dbReference type="Proteomes" id="UP000324222"/>
    </source>
</evidence>
<organism evidence="2 3">
    <name type="scientific">Portunus trituberculatus</name>
    <name type="common">Swimming crab</name>
    <name type="synonym">Neptunus trituberculatus</name>
    <dbReference type="NCBI Taxonomy" id="210409"/>
    <lineage>
        <taxon>Eukaryota</taxon>
        <taxon>Metazoa</taxon>
        <taxon>Ecdysozoa</taxon>
        <taxon>Arthropoda</taxon>
        <taxon>Crustacea</taxon>
        <taxon>Multicrustacea</taxon>
        <taxon>Malacostraca</taxon>
        <taxon>Eumalacostraca</taxon>
        <taxon>Eucarida</taxon>
        <taxon>Decapoda</taxon>
        <taxon>Pleocyemata</taxon>
        <taxon>Brachyura</taxon>
        <taxon>Eubrachyura</taxon>
        <taxon>Portunoidea</taxon>
        <taxon>Portunidae</taxon>
        <taxon>Portuninae</taxon>
        <taxon>Portunus</taxon>
    </lineage>
</organism>
<reference evidence="2 3" key="1">
    <citation type="submission" date="2019-05" db="EMBL/GenBank/DDBJ databases">
        <title>Another draft genome of Portunus trituberculatus and its Hox gene families provides insights of decapod evolution.</title>
        <authorList>
            <person name="Jeong J.-H."/>
            <person name="Song I."/>
            <person name="Kim S."/>
            <person name="Choi T."/>
            <person name="Kim D."/>
            <person name="Ryu S."/>
            <person name="Kim W."/>
        </authorList>
    </citation>
    <scope>NUCLEOTIDE SEQUENCE [LARGE SCALE GENOMIC DNA]</scope>
    <source>
        <tissue evidence="2">Muscle</tissue>
    </source>
</reference>
<proteinExistence type="predicted"/>
<dbReference type="Proteomes" id="UP000324222">
    <property type="component" value="Unassembled WGS sequence"/>
</dbReference>